<evidence type="ECO:0000313" key="1">
    <source>
        <dbReference type="EMBL" id="VDP88500.1"/>
    </source>
</evidence>
<dbReference type="AlphaFoldDB" id="A0A183AWV6"/>
<gene>
    <name evidence="1" type="ORF">ECPE_LOCUS11440</name>
</gene>
<dbReference type="EMBL" id="UZAN01050833">
    <property type="protein sequence ID" value="VDP88500.1"/>
    <property type="molecule type" value="Genomic_DNA"/>
</dbReference>
<keyword evidence="2" id="KW-1185">Reference proteome</keyword>
<reference evidence="1 2" key="2">
    <citation type="submission" date="2018-11" db="EMBL/GenBank/DDBJ databases">
        <authorList>
            <consortium name="Pathogen Informatics"/>
        </authorList>
    </citation>
    <scope>NUCLEOTIDE SEQUENCE [LARGE SCALE GENOMIC DNA]</scope>
    <source>
        <strain evidence="1 2">Egypt</strain>
    </source>
</reference>
<name>A0A183AWV6_9TREM</name>
<dbReference type="Proteomes" id="UP000272942">
    <property type="component" value="Unassembled WGS sequence"/>
</dbReference>
<proteinExistence type="predicted"/>
<organism evidence="3">
    <name type="scientific">Echinostoma caproni</name>
    <dbReference type="NCBI Taxonomy" id="27848"/>
    <lineage>
        <taxon>Eukaryota</taxon>
        <taxon>Metazoa</taxon>
        <taxon>Spiralia</taxon>
        <taxon>Lophotrochozoa</taxon>
        <taxon>Platyhelminthes</taxon>
        <taxon>Trematoda</taxon>
        <taxon>Digenea</taxon>
        <taxon>Plagiorchiida</taxon>
        <taxon>Echinostomata</taxon>
        <taxon>Echinostomatoidea</taxon>
        <taxon>Echinostomatidae</taxon>
        <taxon>Echinostoma</taxon>
    </lineage>
</organism>
<protein>
    <submittedName>
        <fullName evidence="3">Glycogen debranching enzyme</fullName>
    </submittedName>
</protein>
<dbReference type="WBParaSite" id="ECPE_0001147601-mRNA-1">
    <property type="protein sequence ID" value="ECPE_0001147601-mRNA-1"/>
    <property type="gene ID" value="ECPE_0001147601"/>
</dbReference>
<sequence>MALVTPTNILIRGSRVHVQHEIQLGVHAAGDICFMSYDFPFHLFDKLFSGFVSWLSRDLNCSQVPFSDQQNWGQLPKEPSAELDKPKIVLTADSGQHKLLISTNTSVAAPHGQTLSTGSWINNENRMSLSLPPAFRALDVENCG</sequence>
<accession>A0A183AWV6</accession>
<dbReference type="OrthoDB" id="10577078at2759"/>
<reference evidence="3" key="1">
    <citation type="submission" date="2016-06" db="UniProtKB">
        <authorList>
            <consortium name="WormBaseParasite"/>
        </authorList>
    </citation>
    <scope>IDENTIFICATION</scope>
</reference>
<evidence type="ECO:0000313" key="3">
    <source>
        <dbReference type="WBParaSite" id="ECPE_0001147601-mRNA-1"/>
    </source>
</evidence>
<evidence type="ECO:0000313" key="2">
    <source>
        <dbReference type="Proteomes" id="UP000272942"/>
    </source>
</evidence>